<feature type="transmembrane region" description="Helical" evidence="1">
    <location>
        <begin position="12"/>
        <end position="35"/>
    </location>
</feature>
<keyword evidence="3" id="KW-1185">Reference proteome</keyword>
<feature type="transmembrane region" description="Helical" evidence="1">
    <location>
        <begin position="74"/>
        <end position="95"/>
    </location>
</feature>
<keyword evidence="1" id="KW-0812">Transmembrane</keyword>
<dbReference type="AlphaFoldDB" id="A0A7W5YEX6"/>
<sequence>MDQVVTQQSSRLRAVLAPLGVALAAGAAVAYVGVVDPNEPGHYPTCPFYALTGLLCPGCGALRATHALAHLDPAAAFGLNALLVLVAPVVAYVWARWLAAAWSGRAWRPSPPKPLHLWALMALVLLFWVVRNLPAGAFLAP</sequence>
<organism evidence="2 3">
    <name type="scientific">Nonomuraea dietziae</name>
    <dbReference type="NCBI Taxonomy" id="65515"/>
    <lineage>
        <taxon>Bacteria</taxon>
        <taxon>Bacillati</taxon>
        <taxon>Actinomycetota</taxon>
        <taxon>Actinomycetes</taxon>
        <taxon>Streptosporangiales</taxon>
        <taxon>Streptosporangiaceae</taxon>
        <taxon>Nonomuraea</taxon>
    </lineage>
</organism>
<dbReference type="EMBL" id="JACIBV010000001">
    <property type="protein sequence ID" value="MBB3732263.1"/>
    <property type="molecule type" value="Genomic_DNA"/>
</dbReference>
<keyword evidence="1" id="KW-0472">Membrane</keyword>
<evidence type="ECO:0000256" key="1">
    <source>
        <dbReference type="SAM" id="Phobius"/>
    </source>
</evidence>
<dbReference type="Pfam" id="PF10825">
    <property type="entry name" value="DUF2752"/>
    <property type="match status" value="1"/>
</dbReference>
<proteinExistence type="predicted"/>
<dbReference type="GeneID" id="95394310"/>
<comment type="caution">
    <text evidence="2">The sequence shown here is derived from an EMBL/GenBank/DDBJ whole genome shotgun (WGS) entry which is preliminary data.</text>
</comment>
<feature type="transmembrane region" description="Helical" evidence="1">
    <location>
        <begin position="115"/>
        <end position="140"/>
    </location>
</feature>
<evidence type="ECO:0000313" key="3">
    <source>
        <dbReference type="Proteomes" id="UP000579945"/>
    </source>
</evidence>
<gene>
    <name evidence="2" type="ORF">FHR33_008123</name>
</gene>
<dbReference type="InterPro" id="IPR021215">
    <property type="entry name" value="DUF2752"/>
</dbReference>
<dbReference type="Proteomes" id="UP000579945">
    <property type="component" value="Unassembled WGS sequence"/>
</dbReference>
<dbReference type="RefSeq" id="WP_312895944.1">
    <property type="nucleotide sequence ID" value="NZ_BAAAXX010000044.1"/>
</dbReference>
<protein>
    <recommendedName>
        <fullName evidence="4">DUF2752 domain-containing protein</fullName>
    </recommendedName>
</protein>
<accession>A0A7W5YEX6</accession>
<evidence type="ECO:0008006" key="4">
    <source>
        <dbReference type="Google" id="ProtNLM"/>
    </source>
</evidence>
<evidence type="ECO:0000313" key="2">
    <source>
        <dbReference type="EMBL" id="MBB3732263.1"/>
    </source>
</evidence>
<name>A0A7W5YEX6_9ACTN</name>
<feature type="transmembrane region" description="Helical" evidence="1">
    <location>
        <begin position="41"/>
        <end position="62"/>
    </location>
</feature>
<keyword evidence="1" id="KW-1133">Transmembrane helix</keyword>
<reference evidence="2 3" key="1">
    <citation type="submission" date="2020-08" db="EMBL/GenBank/DDBJ databases">
        <title>Sequencing the genomes of 1000 actinobacteria strains.</title>
        <authorList>
            <person name="Klenk H.-P."/>
        </authorList>
    </citation>
    <scope>NUCLEOTIDE SEQUENCE [LARGE SCALE GENOMIC DNA]</scope>
    <source>
        <strain evidence="2 3">DSM 44320</strain>
    </source>
</reference>